<dbReference type="EMBL" id="KX349280">
    <property type="protein sequence ID" value="AOO09264.1"/>
    <property type="molecule type" value="Genomic_DNA"/>
</dbReference>
<evidence type="ECO:0000313" key="6">
    <source>
        <dbReference type="EMBL" id="AOO10122.1"/>
    </source>
</evidence>
<dbReference type="Proteomes" id="UP000220745">
    <property type="component" value="Segment"/>
</dbReference>
<evidence type="ECO:0000313" key="8">
    <source>
        <dbReference type="Proteomes" id="UP000219810"/>
    </source>
</evidence>
<gene>
    <name evidence="1" type="ORF">LIS061010_189</name>
    <name evidence="2" type="ORF">W1080709_188</name>
    <name evidence="3" type="ORF">W1120909_188</name>
    <name evidence="4" type="ORF">W1130709_188</name>
    <name evidence="5" type="ORF">W2020709_188</name>
    <name evidence="6" type="ORF">W2390910_188</name>
</gene>
<dbReference type="EMBL" id="KX349284">
    <property type="protein sequence ID" value="AOO10122.1"/>
    <property type="molecule type" value="Genomic_DNA"/>
</dbReference>
<dbReference type="EMBL" id="KX349231">
    <property type="protein sequence ID" value="AON98774.1"/>
    <property type="molecule type" value="Genomic_DNA"/>
</dbReference>
<evidence type="ECO:0000313" key="1">
    <source>
        <dbReference type="EMBL" id="AON98774.1"/>
    </source>
</evidence>
<evidence type="ECO:0000313" key="3">
    <source>
        <dbReference type="EMBL" id="AOO08620.1"/>
    </source>
</evidence>
<reference evidence="7 8" key="1">
    <citation type="journal article" date="2016" name="Environ. Microbiol.">
        <title>Genomic diversification of marine cyanophages into stable ecotypes.</title>
        <authorList>
            <person name="Marston M.F."/>
            <person name="Martiny J.B."/>
        </authorList>
    </citation>
    <scope>NUCLEOTIDE SEQUENCE [LARGE SCALE GENOMIC DNA]</scope>
    <source>
        <strain evidence="1">LIS_06_1010</strain>
        <strain evidence="2">W1_08_0709</strain>
        <strain evidence="3">W1_12_0909</strain>
        <strain evidence="4">W1_13_0709</strain>
        <strain evidence="5">W2_02_0709</strain>
        <strain evidence="6">W2_39_0910</strain>
    </source>
</reference>
<dbReference type="Proteomes" id="UP000220231">
    <property type="component" value="Segment"/>
</dbReference>
<evidence type="ECO:0000313" key="9">
    <source>
        <dbReference type="Proteomes" id="UP000220657"/>
    </source>
</evidence>
<sequence length="55" mass="6539">MIELLLSTTMACSDADAIMLRIRKNEHLEPEYKVELVETIKDYVPECRYYWDAND</sequence>
<protein>
    <submittedName>
        <fullName evidence="3">Uncharacterized protein</fullName>
    </submittedName>
</protein>
<dbReference type="Proteomes" id="UP000220657">
    <property type="component" value="Segment"/>
</dbReference>
<organism evidence="3 9">
    <name type="scientific">Synechococcus phage S-RIM2</name>
    <dbReference type="NCBI Taxonomy" id="687800"/>
    <lineage>
        <taxon>Viruses</taxon>
        <taxon>Duplodnaviria</taxon>
        <taxon>Heunggongvirae</taxon>
        <taxon>Uroviricota</taxon>
        <taxon>Caudoviricetes</taxon>
        <taxon>Pantevenvirales</taxon>
        <taxon>Kyanoviridae</taxon>
        <taxon>Nerrivikvirus</taxon>
        <taxon>Nerrivikvirus srim2</taxon>
    </lineage>
</organism>
<dbReference type="Proteomes" id="UP000220274">
    <property type="component" value="Genome"/>
</dbReference>
<evidence type="ECO:0000313" key="7">
    <source>
        <dbReference type="Proteomes" id="UP000219792"/>
    </source>
</evidence>
<dbReference type="EMBL" id="KX349278">
    <property type="protein sequence ID" value="AOO08835.1"/>
    <property type="molecule type" value="Genomic_DNA"/>
</dbReference>
<evidence type="ECO:0000313" key="5">
    <source>
        <dbReference type="EMBL" id="AOO09264.1"/>
    </source>
</evidence>
<dbReference type="Proteomes" id="UP000219810">
    <property type="component" value="Segment"/>
</dbReference>
<proteinExistence type="predicted"/>
<dbReference type="Proteomes" id="UP000219792">
    <property type="component" value="Segment"/>
</dbReference>
<name>A0A1D7S4R6_9CAUD</name>
<accession>A0A1D7S4R6</accession>
<evidence type="ECO:0000313" key="4">
    <source>
        <dbReference type="EMBL" id="AOO08835.1"/>
    </source>
</evidence>
<dbReference type="EMBL" id="KX349275">
    <property type="protein sequence ID" value="AOO08191.1"/>
    <property type="molecule type" value="Genomic_DNA"/>
</dbReference>
<dbReference type="EMBL" id="KX349277">
    <property type="protein sequence ID" value="AOO08620.1"/>
    <property type="molecule type" value="Genomic_DNA"/>
</dbReference>
<evidence type="ECO:0000313" key="2">
    <source>
        <dbReference type="EMBL" id="AOO08191.1"/>
    </source>
</evidence>